<evidence type="ECO:0000313" key="4">
    <source>
        <dbReference type="Proteomes" id="UP000199519"/>
    </source>
</evidence>
<reference evidence="3 4" key="1">
    <citation type="submission" date="2016-10" db="EMBL/GenBank/DDBJ databases">
        <authorList>
            <person name="Varghese N."/>
            <person name="Submissions S."/>
        </authorList>
    </citation>
    <scope>NUCLEOTIDE SEQUENCE [LARGE SCALE GENOMIC DNA]</scope>
    <source>
        <strain evidence="1 4">WG2</strain>
        <strain evidence="2 3">WG5</strain>
    </source>
</reference>
<dbReference type="AlphaFoldDB" id="A0A1I0D1Q2"/>
<proteinExistence type="predicted"/>
<organism evidence="2 3">
    <name type="scientific">Halanaerobium congolense</name>
    <dbReference type="NCBI Taxonomy" id="54121"/>
    <lineage>
        <taxon>Bacteria</taxon>
        <taxon>Bacillati</taxon>
        <taxon>Bacillota</taxon>
        <taxon>Clostridia</taxon>
        <taxon>Halanaerobiales</taxon>
        <taxon>Halanaerobiaceae</taxon>
        <taxon>Halanaerobium</taxon>
    </lineage>
</organism>
<evidence type="ECO:0000313" key="3">
    <source>
        <dbReference type="Proteomes" id="UP000198612"/>
    </source>
</evidence>
<accession>A0A1I0D1Q2</accession>
<evidence type="ECO:0000313" key="1">
    <source>
        <dbReference type="EMBL" id="SDG23955.1"/>
    </source>
</evidence>
<evidence type="ECO:0000313" key="2">
    <source>
        <dbReference type="EMBL" id="SET26007.1"/>
    </source>
</evidence>
<name>A0A1I0D1Q2_9FIRM</name>
<dbReference type="RefSeq" id="WP_256208229.1">
    <property type="nucleotide sequence ID" value="NZ_FNBJ01000068.1"/>
</dbReference>
<dbReference type="EMBL" id="FNBJ01000068">
    <property type="protein sequence ID" value="SDG23955.1"/>
    <property type="molecule type" value="Genomic_DNA"/>
</dbReference>
<dbReference type="EMBL" id="FOHG01000053">
    <property type="protein sequence ID" value="SET26007.1"/>
    <property type="molecule type" value="Genomic_DNA"/>
</dbReference>
<keyword evidence="4" id="KW-1185">Reference proteome</keyword>
<dbReference type="Proteomes" id="UP000199519">
    <property type="component" value="Unassembled WGS sequence"/>
</dbReference>
<protein>
    <submittedName>
        <fullName evidence="2">Uncharacterized protein</fullName>
    </submittedName>
</protein>
<gene>
    <name evidence="1" type="ORF">SAMN04488598_1686</name>
    <name evidence="2" type="ORF">SAMN04515652_15310</name>
</gene>
<sequence length="41" mass="3993">MLGGLVEAAVGGVLVAIPEPATTGAGTTMVVDGVRRAVKDL</sequence>
<dbReference type="Proteomes" id="UP000198612">
    <property type="component" value="Unassembled WGS sequence"/>
</dbReference>